<name>A0A061IU15_TRYRA</name>
<keyword evidence="9" id="KW-1185">Reference proteome</keyword>
<proteinExistence type="inferred from homology"/>
<protein>
    <recommendedName>
        <fullName evidence="2">protein-tyrosine-phosphatase</fullName>
        <ecNumber evidence="2">3.1.3.48</ecNumber>
    </recommendedName>
</protein>
<evidence type="ECO:0000313" key="9">
    <source>
        <dbReference type="Proteomes" id="UP000031737"/>
    </source>
</evidence>
<evidence type="ECO:0000256" key="4">
    <source>
        <dbReference type="ARBA" id="ARBA00022912"/>
    </source>
</evidence>
<dbReference type="Gene3D" id="3.90.190.10">
    <property type="entry name" value="Protein tyrosine phosphatase superfamily"/>
    <property type="match status" value="1"/>
</dbReference>
<sequence length="263" mass="29939">MHMTARLCTPPRESSSPEGTPFICYHRLSEYMTERSLSPSSTSARRRESGRLTVDSLPDSRPCQLLTPRASRLDMTHLPAVFCTPQLMREELQLRASLDSELALVKLDSSWRPEPLVTPLVDGLYMGGFPDSETLETLRSERVNTIINCCAGEYDTLDSVRAEFVVHHLYAEDQSDYLILFHCYDQFASIVNEARKSGCRVFVHCVAGINRSVTLCIAYLMQYHNLDPLSCVRLFLSQGRTDILRNVAFRHQIVDFYIHTLSN</sequence>
<evidence type="ECO:0000256" key="1">
    <source>
        <dbReference type="ARBA" id="ARBA00008601"/>
    </source>
</evidence>
<evidence type="ECO:0000259" key="7">
    <source>
        <dbReference type="PROSITE" id="PS50056"/>
    </source>
</evidence>
<dbReference type="Proteomes" id="UP000031737">
    <property type="component" value="Unassembled WGS sequence"/>
</dbReference>
<reference evidence="8 9" key="1">
    <citation type="submission" date="2013-07" db="EMBL/GenBank/DDBJ databases">
        <authorList>
            <person name="Stoco P.H."/>
            <person name="Wagner G."/>
            <person name="Gerber A."/>
            <person name="Zaha A."/>
            <person name="Thompson C."/>
            <person name="Bartholomeu D.C."/>
            <person name="Luckemeyer D.D."/>
            <person name="Bahia D."/>
            <person name="Loreto E."/>
            <person name="Prestes E.B."/>
            <person name="Lima F.M."/>
            <person name="Rodrigues-Luiz G."/>
            <person name="Vallejo G.A."/>
            <person name="Filho J.F."/>
            <person name="Monteiro K.M."/>
            <person name="Tyler K.M."/>
            <person name="de Almeida L.G."/>
            <person name="Ortiz M.F."/>
            <person name="Siervo M.A."/>
            <person name="de Moraes M.H."/>
            <person name="Cunha O.L."/>
            <person name="Mendonca-Neto R."/>
            <person name="Silva R."/>
            <person name="Teixeira S.M."/>
            <person name="Murta S.M."/>
            <person name="Sincero T.C."/>
            <person name="Mendes T.A."/>
            <person name="Urmenyi T.P."/>
            <person name="Silva V.G."/>
            <person name="da Rocha W.D."/>
            <person name="Andersson B."/>
            <person name="Romanha A.J."/>
            <person name="Steindel M."/>
            <person name="de Vasconcelos A.T."/>
            <person name="Grisard E.C."/>
        </authorList>
    </citation>
    <scope>NUCLEOTIDE SEQUENCE [LARGE SCALE GENOMIC DNA]</scope>
    <source>
        <strain evidence="8 9">SC58</strain>
    </source>
</reference>
<evidence type="ECO:0000256" key="3">
    <source>
        <dbReference type="ARBA" id="ARBA00022801"/>
    </source>
</evidence>
<feature type="region of interest" description="Disordered" evidence="5">
    <location>
        <begin position="1"/>
        <end position="20"/>
    </location>
</feature>
<dbReference type="OrthoDB" id="426001at2759"/>
<dbReference type="PROSITE" id="PS50056">
    <property type="entry name" value="TYR_PHOSPHATASE_2"/>
    <property type="match status" value="1"/>
</dbReference>
<dbReference type="PANTHER" id="PTHR10159">
    <property type="entry name" value="DUAL SPECIFICITY PROTEIN PHOSPHATASE"/>
    <property type="match status" value="1"/>
</dbReference>
<dbReference type="GO" id="GO:0017017">
    <property type="term" value="F:MAP kinase tyrosine/serine/threonine phosphatase activity"/>
    <property type="evidence" value="ECO:0007669"/>
    <property type="project" value="TreeGrafter"/>
</dbReference>
<feature type="domain" description="Tyrosine-protein phosphatase" evidence="6">
    <location>
        <begin position="114"/>
        <end position="262"/>
    </location>
</feature>
<dbReference type="AlphaFoldDB" id="A0A061IU15"/>
<comment type="caution">
    <text evidence="8">The sequence shown here is derived from an EMBL/GenBank/DDBJ whole genome shotgun (WGS) entry which is preliminary data.</text>
</comment>
<dbReference type="GO" id="GO:0005737">
    <property type="term" value="C:cytoplasm"/>
    <property type="evidence" value="ECO:0007669"/>
    <property type="project" value="TreeGrafter"/>
</dbReference>
<feature type="region of interest" description="Disordered" evidence="5">
    <location>
        <begin position="35"/>
        <end position="57"/>
    </location>
</feature>
<dbReference type="SMART" id="SM00195">
    <property type="entry name" value="DSPc"/>
    <property type="match status" value="1"/>
</dbReference>
<feature type="domain" description="Tyrosine specific protein phosphatases" evidence="7">
    <location>
        <begin position="185"/>
        <end position="235"/>
    </location>
</feature>
<dbReference type="InterPro" id="IPR000387">
    <property type="entry name" value="Tyr_Pase_dom"/>
</dbReference>
<evidence type="ECO:0000256" key="2">
    <source>
        <dbReference type="ARBA" id="ARBA00013064"/>
    </source>
</evidence>
<dbReference type="InterPro" id="IPR000340">
    <property type="entry name" value="Dual-sp_phosphatase_cat-dom"/>
</dbReference>
<dbReference type="PANTHER" id="PTHR10159:SF519">
    <property type="entry name" value="DUAL SPECIFICITY PROTEIN PHOSPHATASE MPK3"/>
    <property type="match status" value="1"/>
</dbReference>
<accession>A0A061IU15</accession>
<evidence type="ECO:0000259" key="6">
    <source>
        <dbReference type="PROSITE" id="PS50054"/>
    </source>
</evidence>
<gene>
    <name evidence="8" type="ORF">TRSC58_06267</name>
</gene>
<keyword evidence="4" id="KW-0904">Protein phosphatase</keyword>
<evidence type="ECO:0000313" key="8">
    <source>
        <dbReference type="EMBL" id="ESL06064.1"/>
    </source>
</evidence>
<dbReference type="PROSITE" id="PS50054">
    <property type="entry name" value="TYR_PHOSPHATASE_DUAL"/>
    <property type="match status" value="1"/>
</dbReference>
<dbReference type="InterPro" id="IPR029021">
    <property type="entry name" value="Prot-tyrosine_phosphatase-like"/>
</dbReference>
<dbReference type="Pfam" id="PF00782">
    <property type="entry name" value="DSPc"/>
    <property type="match status" value="1"/>
</dbReference>
<dbReference type="EMBL" id="AUPL01006267">
    <property type="protein sequence ID" value="ESL06064.1"/>
    <property type="molecule type" value="Genomic_DNA"/>
</dbReference>
<comment type="similarity">
    <text evidence="1">Belongs to the protein-tyrosine phosphatase family. Non-receptor class dual specificity subfamily.</text>
</comment>
<dbReference type="EC" id="3.1.3.48" evidence="2"/>
<dbReference type="SUPFAM" id="SSF52799">
    <property type="entry name" value="(Phosphotyrosine protein) phosphatases II"/>
    <property type="match status" value="1"/>
</dbReference>
<dbReference type="VEuPathDB" id="TriTrypDB:TRSC58_06267"/>
<keyword evidence="3" id="KW-0378">Hydrolase</keyword>
<dbReference type="GO" id="GO:0043409">
    <property type="term" value="P:negative regulation of MAPK cascade"/>
    <property type="evidence" value="ECO:0007669"/>
    <property type="project" value="TreeGrafter"/>
</dbReference>
<dbReference type="GO" id="GO:0008330">
    <property type="term" value="F:protein tyrosine/threonine phosphatase activity"/>
    <property type="evidence" value="ECO:0007669"/>
    <property type="project" value="TreeGrafter"/>
</dbReference>
<dbReference type="CDD" id="cd14498">
    <property type="entry name" value="DSP"/>
    <property type="match status" value="1"/>
</dbReference>
<organism evidence="8 9">
    <name type="scientific">Trypanosoma rangeli SC58</name>
    <dbReference type="NCBI Taxonomy" id="429131"/>
    <lineage>
        <taxon>Eukaryota</taxon>
        <taxon>Discoba</taxon>
        <taxon>Euglenozoa</taxon>
        <taxon>Kinetoplastea</taxon>
        <taxon>Metakinetoplastina</taxon>
        <taxon>Trypanosomatida</taxon>
        <taxon>Trypanosomatidae</taxon>
        <taxon>Trypanosoma</taxon>
        <taxon>Herpetosoma</taxon>
    </lineage>
</organism>
<dbReference type="GO" id="GO:0033550">
    <property type="term" value="F:MAP kinase tyrosine phosphatase activity"/>
    <property type="evidence" value="ECO:0007669"/>
    <property type="project" value="TreeGrafter"/>
</dbReference>
<dbReference type="InterPro" id="IPR020422">
    <property type="entry name" value="TYR_PHOSPHATASE_DUAL_dom"/>
</dbReference>
<evidence type="ECO:0000256" key="5">
    <source>
        <dbReference type="SAM" id="MobiDB-lite"/>
    </source>
</evidence>